<dbReference type="GO" id="GO:0004519">
    <property type="term" value="F:endonuclease activity"/>
    <property type="evidence" value="ECO:0007669"/>
    <property type="project" value="UniProtKB-KW"/>
</dbReference>
<name>A0ABU7KA61_9ACTN</name>
<dbReference type="RefSeq" id="WP_330092897.1">
    <property type="nucleotide sequence ID" value="NZ_JAUZMY010000017.1"/>
</dbReference>
<feature type="domain" description="Endonuclease/exonuclease/phosphatase" evidence="3">
    <location>
        <begin position="410"/>
        <end position="628"/>
    </location>
</feature>
<dbReference type="InterPro" id="IPR051916">
    <property type="entry name" value="GPI-anchor_lipid_remodeler"/>
</dbReference>
<feature type="transmembrane region" description="Helical" evidence="2">
    <location>
        <begin position="370"/>
        <end position="391"/>
    </location>
</feature>
<feature type="region of interest" description="Disordered" evidence="1">
    <location>
        <begin position="612"/>
        <end position="643"/>
    </location>
</feature>
<keyword evidence="2" id="KW-1133">Transmembrane helix</keyword>
<dbReference type="InterPro" id="IPR036259">
    <property type="entry name" value="MFS_trans_sf"/>
</dbReference>
<evidence type="ECO:0000313" key="5">
    <source>
        <dbReference type="Proteomes" id="UP001356095"/>
    </source>
</evidence>
<dbReference type="InterPro" id="IPR005135">
    <property type="entry name" value="Endo/exonuclease/phosphatase"/>
</dbReference>
<accession>A0ABU7KA61</accession>
<evidence type="ECO:0000256" key="1">
    <source>
        <dbReference type="SAM" id="MobiDB-lite"/>
    </source>
</evidence>
<evidence type="ECO:0000256" key="2">
    <source>
        <dbReference type="SAM" id="Phobius"/>
    </source>
</evidence>
<dbReference type="SUPFAM" id="SSF56219">
    <property type="entry name" value="DNase I-like"/>
    <property type="match status" value="1"/>
</dbReference>
<feature type="transmembrane region" description="Helical" evidence="2">
    <location>
        <begin position="47"/>
        <end position="66"/>
    </location>
</feature>
<keyword evidence="2" id="KW-0812">Transmembrane</keyword>
<feature type="transmembrane region" description="Helical" evidence="2">
    <location>
        <begin position="98"/>
        <end position="120"/>
    </location>
</feature>
<protein>
    <submittedName>
        <fullName evidence="4">Endonuclease/exonuclease/phosphatase family protein</fullName>
    </submittedName>
</protein>
<feature type="transmembrane region" description="Helical" evidence="2">
    <location>
        <begin position="194"/>
        <end position="212"/>
    </location>
</feature>
<feature type="transmembrane region" description="Helical" evidence="2">
    <location>
        <begin position="73"/>
        <end position="92"/>
    </location>
</feature>
<keyword evidence="4" id="KW-0378">Hydrolase</keyword>
<keyword evidence="5" id="KW-1185">Reference proteome</keyword>
<feature type="transmembrane region" description="Helical" evidence="2">
    <location>
        <begin position="275"/>
        <end position="297"/>
    </location>
</feature>
<dbReference type="PANTHER" id="PTHR14859">
    <property type="entry name" value="CALCOFLUOR WHITE HYPERSENSITIVE PROTEIN PRECURSOR"/>
    <property type="match status" value="1"/>
</dbReference>
<dbReference type="InterPro" id="IPR036691">
    <property type="entry name" value="Endo/exonu/phosph_ase_sf"/>
</dbReference>
<dbReference type="Proteomes" id="UP001356095">
    <property type="component" value="Unassembled WGS sequence"/>
</dbReference>
<evidence type="ECO:0000259" key="3">
    <source>
        <dbReference type="Pfam" id="PF03372"/>
    </source>
</evidence>
<dbReference type="SUPFAM" id="SSF103473">
    <property type="entry name" value="MFS general substrate transporter"/>
    <property type="match status" value="1"/>
</dbReference>
<feature type="transmembrane region" description="Helical" evidence="2">
    <location>
        <begin position="14"/>
        <end position="35"/>
    </location>
</feature>
<keyword evidence="2" id="KW-0472">Membrane</keyword>
<gene>
    <name evidence="4" type="ORF">Q8791_18065</name>
</gene>
<feature type="transmembrane region" description="Helical" evidence="2">
    <location>
        <begin position="337"/>
        <end position="358"/>
    </location>
</feature>
<keyword evidence="4" id="KW-0540">Nuclease</keyword>
<feature type="transmembrane region" description="Helical" evidence="2">
    <location>
        <begin position="252"/>
        <end position="269"/>
    </location>
</feature>
<organism evidence="4 5">
    <name type="scientific">Nocardiopsis codii</name>
    <dbReference type="NCBI Taxonomy" id="3065942"/>
    <lineage>
        <taxon>Bacteria</taxon>
        <taxon>Bacillati</taxon>
        <taxon>Actinomycetota</taxon>
        <taxon>Actinomycetes</taxon>
        <taxon>Streptosporangiales</taxon>
        <taxon>Nocardiopsidaceae</taxon>
        <taxon>Nocardiopsis</taxon>
    </lineage>
</organism>
<evidence type="ECO:0000313" key="4">
    <source>
        <dbReference type="EMBL" id="MEE2039123.1"/>
    </source>
</evidence>
<reference evidence="4 5" key="1">
    <citation type="submission" date="2023-08" db="EMBL/GenBank/DDBJ databases">
        <authorList>
            <person name="Girao M."/>
            <person name="Carvalho M.F."/>
        </authorList>
    </citation>
    <scope>NUCLEOTIDE SEQUENCE [LARGE SCALE GENOMIC DNA]</scope>
    <source>
        <strain evidence="4 5">CT-R113</strain>
    </source>
</reference>
<feature type="transmembrane region" description="Helical" evidence="2">
    <location>
        <begin position="132"/>
        <end position="150"/>
    </location>
</feature>
<feature type="transmembrane region" description="Helical" evidence="2">
    <location>
        <begin position="309"/>
        <end position="331"/>
    </location>
</feature>
<dbReference type="Gene3D" id="3.60.10.10">
    <property type="entry name" value="Endonuclease/exonuclease/phosphatase"/>
    <property type="match status" value="1"/>
</dbReference>
<dbReference type="PANTHER" id="PTHR14859:SF1">
    <property type="entry name" value="PGAP2-INTERACTING PROTEIN"/>
    <property type="match status" value="1"/>
</dbReference>
<dbReference type="EMBL" id="JAUZMY010000017">
    <property type="protein sequence ID" value="MEE2039123.1"/>
    <property type="molecule type" value="Genomic_DNA"/>
</dbReference>
<keyword evidence="4" id="KW-0255">Endonuclease</keyword>
<sequence length="643" mass="65642">MFVEERRGMRQDRLATAVGTVLFLDALRVFLPSLITLFGQAGSTSPALMGAYALAWFLAPLPFVLLARRVPPAATAFAAAGLLAAGRLGLQATDGGDAQLYAASATVGAGTVWLACTAAATAVDGRLRGAEVMVGVVAGVAASAVVHTLVGTVDLAWRPAPVAWGPVAAAVALFVLLLVRVHRTGPAPARPAPPRAWLALGPLLFLGGLYTANPAVGQTLAESPLGAAAVSTGAVLSVAAALYPRALSGRRWAALAALLAALLCLGWAPSSGAGAVLSTAAPVVGQFALAACAGWAVRPVRSEATATRTGLCASGGLLLLVVLVFAFYAAYDLYAPNGYVPFVALAALAAAVASRGGATARPREVPTRRALAATAGIGALTLATTALHPLATAPPPAVHTRGEGLRVAAYNVRMGYGMDGRLAVREQAVALRGLAPDVVVLSEVDRGWMLNGGHDGLSMLAAELGMTAYWGPADGPFWGDAVLTSLPVTRQRAHRLTPSGPTGAQALEVTVDWEGTAVTVVSTHVQPRDYGFGDDGSRQQLRDIARIALDAGERGTPVVVAGDLNVEPDNPAWALLTEHGLADAFDDVRPFPTLPGGTGSDQQIDHVLHTGDLQAGDPANPDVPHSDHRPVAVTLTPVPGAAD</sequence>
<feature type="transmembrane region" description="Helical" evidence="2">
    <location>
        <begin position="224"/>
        <end position="243"/>
    </location>
</feature>
<feature type="transmembrane region" description="Helical" evidence="2">
    <location>
        <begin position="162"/>
        <end position="182"/>
    </location>
</feature>
<comment type="caution">
    <text evidence="4">The sequence shown here is derived from an EMBL/GenBank/DDBJ whole genome shotgun (WGS) entry which is preliminary data.</text>
</comment>
<dbReference type="Pfam" id="PF03372">
    <property type="entry name" value="Exo_endo_phos"/>
    <property type="match status" value="1"/>
</dbReference>
<proteinExistence type="predicted"/>